<dbReference type="Gene3D" id="1.10.3210.10">
    <property type="entry name" value="Hypothetical protein af1432"/>
    <property type="match status" value="1"/>
</dbReference>
<dbReference type="AlphaFoldDB" id="A0A919HYR0"/>
<dbReference type="Proteomes" id="UP000655094">
    <property type="component" value="Unassembled WGS sequence"/>
</dbReference>
<comment type="similarity">
    <text evidence="1">Belongs to the RelA/SpoT family.</text>
</comment>
<dbReference type="Pfam" id="PF04607">
    <property type="entry name" value="RelA_SpoT"/>
    <property type="match status" value="1"/>
</dbReference>
<dbReference type="GO" id="GO:0005886">
    <property type="term" value="C:plasma membrane"/>
    <property type="evidence" value="ECO:0007669"/>
    <property type="project" value="TreeGrafter"/>
</dbReference>
<dbReference type="GO" id="GO:0008893">
    <property type="term" value="F:guanosine-3',5'-bis(diphosphate) 3'-diphosphatase activity"/>
    <property type="evidence" value="ECO:0007669"/>
    <property type="project" value="TreeGrafter"/>
</dbReference>
<reference evidence="3" key="1">
    <citation type="submission" date="2020-10" db="EMBL/GenBank/DDBJ databases">
        <title>Genome Sequence of ESBL Producing Zambian Clinical Strains.</title>
        <authorList>
            <person name="Shawa M."/>
            <person name="Furuta Y."/>
            <person name="Simbotwe M."/>
            <person name="Mulenga E."/>
            <person name="Mubanga M."/>
            <person name="Mulenga G."/>
            <person name="Kaile C."/>
            <person name="Zorigt T."/>
            <person name="Hang'ombe B."/>
            <person name="Higashi H."/>
        </authorList>
    </citation>
    <scope>NUCLEOTIDE SEQUENCE</scope>
    <source>
        <strain evidence="3">Zam_UTH_09</strain>
    </source>
</reference>
<feature type="domain" description="HD" evidence="2">
    <location>
        <begin position="55"/>
        <end position="160"/>
    </location>
</feature>
<evidence type="ECO:0000313" key="3">
    <source>
        <dbReference type="EMBL" id="GHK57048.1"/>
    </source>
</evidence>
<dbReference type="NCBIfam" id="NF008124">
    <property type="entry name" value="PRK10872.1"/>
    <property type="match status" value="1"/>
</dbReference>
<dbReference type="SUPFAM" id="SSF81301">
    <property type="entry name" value="Nucleotidyltransferase"/>
    <property type="match status" value="1"/>
</dbReference>
<dbReference type="Gene3D" id="3.30.460.10">
    <property type="entry name" value="Beta Polymerase, domain 2"/>
    <property type="match status" value="1"/>
</dbReference>
<dbReference type="SUPFAM" id="SSF109604">
    <property type="entry name" value="HD-domain/PDEase-like"/>
    <property type="match status" value="1"/>
</dbReference>
<proteinExistence type="inferred from homology"/>
<evidence type="ECO:0000256" key="1">
    <source>
        <dbReference type="ARBA" id="ARBA00007476"/>
    </source>
</evidence>
<dbReference type="FunFam" id="1.10.3210.10:FF:000007">
    <property type="entry name" value="GTP pyrophosphokinase"/>
    <property type="match status" value="1"/>
</dbReference>
<protein>
    <recommendedName>
        <fullName evidence="2">HD domain-containing protein</fullName>
    </recommendedName>
</protein>
<dbReference type="PANTHER" id="PTHR21262">
    <property type="entry name" value="GUANOSINE-3',5'-BIS DIPHOSPHATE 3'-PYROPHOSPHOHYDROLASE"/>
    <property type="match status" value="1"/>
</dbReference>
<dbReference type="Pfam" id="PF13328">
    <property type="entry name" value="HD_4"/>
    <property type="match status" value="1"/>
</dbReference>
<dbReference type="EMBL" id="BNFF01000001">
    <property type="protein sequence ID" value="GHK57048.1"/>
    <property type="molecule type" value="Genomic_DNA"/>
</dbReference>
<dbReference type="GO" id="GO:0015969">
    <property type="term" value="P:guanosine tetraphosphate metabolic process"/>
    <property type="evidence" value="ECO:0007669"/>
    <property type="project" value="InterPro"/>
</dbReference>
<accession>A0A919HYR0</accession>
<evidence type="ECO:0000259" key="2">
    <source>
        <dbReference type="PROSITE" id="PS51831"/>
    </source>
</evidence>
<dbReference type="InterPro" id="IPR006674">
    <property type="entry name" value="HD_domain"/>
</dbReference>
<dbReference type="CDD" id="cd05399">
    <property type="entry name" value="NT_Rel-Spo_like"/>
    <property type="match status" value="1"/>
</dbReference>
<gene>
    <name evidence="3" type="ORF">KPZU09_67840</name>
</gene>
<comment type="caution">
    <text evidence="3">The sequence shown here is derived from an EMBL/GenBank/DDBJ whole genome shotgun (WGS) entry which is preliminary data.</text>
</comment>
<name>A0A919HYR0_KLEPN</name>
<sequence length="476" mass="54022">MVAVRSAHLNKAGEFDPKKWIASLGISSQQSCERLAETWDYCREKTQGHPQADLLLWRGVEMVEILSTLSMDIDTLRAALLFPLADGEVVSEEVMQESVGKSVVTLIHGVRDMAAIRQLKATHTDSVSSEQVDNIRRMLLAMVDDFRCVVIKLAERIAHLREVKDAPEDERVLAAKECTNIYAPLANRLGIGQLKWELEDYCFRYLHPAEYKRIAKLLHERRIDREHYIEEFVGHLRSEMKAEGVKAEVYGRPKHIYSIWRKMQKKHLAFDELFDVRAVRIVAERLQDCYAALGIVHTHYRHLPDEFDDYVANPKPNGYQSIHTVVLGPSGKTVEIQIRTRQMHEDAELGVAAHWKYKEGAGAGTSGGRGYEDRIARLRKLIARQEEMADSGEMLDEVRSRSSTTGCMSLRRKATWWTCLRGRRRSTLPIIFTAMSAIAASAPKLAAASCRSPTSCRWAIRSKLLPRSSRTRAVTG</sequence>
<dbReference type="GO" id="GO:0008728">
    <property type="term" value="F:GTP diphosphokinase activity"/>
    <property type="evidence" value="ECO:0007669"/>
    <property type="project" value="TreeGrafter"/>
</dbReference>
<dbReference type="InterPro" id="IPR043519">
    <property type="entry name" value="NT_sf"/>
</dbReference>
<organism evidence="3 4">
    <name type="scientific">Klebsiella pneumoniae</name>
    <dbReference type="NCBI Taxonomy" id="573"/>
    <lineage>
        <taxon>Bacteria</taxon>
        <taxon>Pseudomonadati</taxon>
        <taxon>Pseudomonadota</taxon>
        <taxon>Gammaproteobacteria</taxon>
        <taxon>Enterobacterales</taxon>
        <taxon>Enterobacteriaceae</taxon>
        <taxon>Klebsiella/Raoultella group</taxon>
        <taxon>Klebsiella</taxon>
        <taxon>Klebsiella pneumoniae complex</taxon>
    </lineage>
</organism>
<dbReference type="FunFam" id="3.30.460.10:FF:000001">
    <property type="entry name" value="GTP pyrophosphokinase RelA"/>
    <property type="match status" value="1"/>
</dbReference>
<dbReference type="SMART" id="SM00954">
    <property type="entry name" value="RelA_SpoT"/>
    <property type="match status" value="1"/>
</dbReference>
<dbReference type="GO" id="GO:0042594">
    <property type="term" value="P:response to starvation"/>
    <property type="evidence" value="ECO:0007669"/>
    <property type="project" value="TreeGrafter"/>
</dbReference>
<dbReference type="PANTHER" id="PTHR21262:SF31">
    <property type="entry name" value="GTP PYROPHOSPHOKINASE"/>
    <property type="match status" value="1"/>
</dbReference>
<dbReference type="InterPro" id="IPR007685">
    <property type="entry name" value="RelA_SpoT"/>
</dbReference>
<dbReference type="PROSITE" id="PS51831">
    <property type="entry name" value="HD"/>
    <property type="match status" value="1"/>
</dbReference>
<evidence type="ECO:0000313" key="4">
    <source>
        <dbReference type="Proteomes" id="UP000655094"/>
    </source>
</evidence>